<dbReference type="Gene3D" id="3.40.50.720">
    <property type="entry name" value="NAD(P)-binding Rossmann-like Domain"/>
    <property type="match status" value="1"/>
</dbReference>
<dbReference type="Proteomes" id="UP000660729">
    <property type="component" value="Unassembled WGS sequence"/>
</dbReference>
<keyword evidence="4" id="KW-1185">Reference proteome</keyword>
<dbReference type="InterPro" id="IPR036291">
    <property type="entry name" value="NAD(P)-bd_dom_sf"/>
</dbReference>
<dbReference type="EMBL" id="JABCIY010000148">
    <property type="protein sequence ID" value="KAF7192313.1"/>
    <property type="molecule type" value="Genomic_DNA"/>
</dbReference>
<dbReference type="SUPFAM" id="SSF51735">
    <property type="entry name" value="NAD(P)-binding Rossmann-fold domains"/>
    <property type="match status" value="1"/>
</dbReference>
<gene>
    <name evidence="3" type="ORF">HII31_06345</name>
</gene>
<evidence type="ECO:0000313" key="4">
    <source>
        <dbReference type="Proteomes" id="UP000660729"/>
    </source>
</evidence>
<dbReference type="AlphaFoldDB" id="A0A8H6VH89"/>
<dbReference type="InterPro" id="IPR051317">
    <property type="entry name" value="Gfo/Idh/MocA_oxidoreduct"/>
</dbReference>
<name>A0A8H6VH89_9PEZI</name>
<sequence>MAPIRICMIGLSARAKTSWAAEGHLPYLHSERGRAKYSIIALCNFSVEAAQAAVKHFDLPETTKTYGDPHDVANDPEIDLVVVNTRVDVHHVAAPSLRAGKDVWIEWPLAPNVKQAAELADMGKSSGSRMVIGLQGRYAPIVQKLQEMIVVGVVGQVVSSDVRALRSVFPPNGIPASLEYFTDIRVGGNLITVVFGHVIDFIHATLGEFKNFSSRAQIQRPKVRLLSEKGCYIVDSDVPDVVFVNGELEPSSSVAHGATLSVNFRMEPAPFPGEPAFVWTIYGETGDIRVISPDGPFLHTDSYGSPITIEVFDHATGGVVRHEWGWPDWQLQFPPRARNTAELYEQFAMGTNGTCPDFDYAVKRHAEIDKVLEPFLKWYN</sequence>
<feature type="domain" description="Gfo/Idh/MocA-like oxidoreductase N-terminal" evidence="1">
    <location>
        <begin position="5"/>
        <end position="132"/>
    </location>
</feature>
<evidence type="ECO:0000313" key="3">
    <source>
        <dbReference type="EMBL" id="KAF7192313.1"/>
    </source>
</evidence>
<dbReference type="Gene3D" id="3.30.360.10">
    <property type="entry name" value="Dihydrodipicolinate Reductase, domain 2"/>
    <property type="match status" value="1"/>
</dbReference>
<dbReference type="Pfam" id="PF01408">
    <property type="entry name" value="GFO_IDH_MocA"/>
    <property type="match status" value="1"/>
</dbReference>
<evidence type="ECO:0000259" key="1">
    <source>
        <dbReference type="Pfam" id="PF01408"/>
    </source>
</evidence>
<evidence type="ECO:0000259" key="2">
    <source>
        <dbReference type="Pfam" id="PF22685"/>
    </source>
</evidence>
<feature type="domain" description="Gal80p-like C-terminal" evidence="2">
    <location>
        <begin position="140"/>
        <end position="290"/>
    </location>
</feature>
<dbReference type="PANTHER" id="PTHR43708">
    <property type="entry name" value="CONSERVED EXPRESSED OXIDOREDUCTASE (EUROFUNG)"/>
    <property type="match status" value="1"/>
</dbReference>
<dbReference type="Pfam" id="PF22685">
    <property type="entry name" value="Gal80p_C-like"/>
    <property type="match status" value="1"/>
</dbReference>
<dbReference type="OrthoDB" id="446809at2759"/>
<dbReference type="InterPro" id="IPR055080">
    <property type="entry name" value="Gal80p-like_C"/>
</dbReference>
<protein>
    <submittedName>
        <fullName evidence="3">Galactose/lactose metabolism regulatory protein GAL80</fullName>
    </submittedName>
</protein>
<comment type="caution">
    <text evidence="3">The sequence shown here is derived from an EMBL/GenBank/DDBJ whole genome shotgun (WGS) entry which is preliminary data.</text>
</comment>
<reference evidence="3" key="1">
    <citation type="submission" date="2020-04" db="EMBL/GenBank/DDBJ databases">
        <title>Draft genome resource of the tomato pathogen Pseudocercospora fuligena.</title>
        <authorList>
            <person name="Zaccaron A."/>
        </authorList>
    </citation>
    <scope>NUCLEOTIDE SEQUENCE</scope>
    <source>
        <strain evidence="3">PF001</strain>
    </source>
</reference>
<organism evidence="3 4">
    <name type="scientific">Pseudocercospora fuligena</name>
    <dbReference type="NCBI Taxonomy" id="685502"/>
    <lineage>
        <taxon>Eukaryota</taxon>
        <taxon>Fungi</taxon>
        <taxon>Dikarya</taxon>
        <taxon>Ascomycota</taxon>
        <taxon>Pezizomycotina</taxon>
        <taxon>Dothideomycetes</taxon>
        <taxon>Dothideomycetidae</taxon>
        <taxon>Mycosphaerellales</taxon>
        <taxon>Mycosphaerellaceae</taxon>
        <taxon>Pseudocercospora</taxon>
    </lineage>
</organism>
<dbReference type="PANTHER" id="PTHR43708:SF1">
    <property type="entry name" value="GALACTOSE_LACTOSE METABOLISM REGULATORY PROTEIN GAL80"/>
    <property type="match status" value="1"/>
</dbReference>
<dbReference type="GO" id="GO:0000166">
    <property type="term" value="F:nucleotide binding"/>
    <property type="evidence" value="ECO:0007669"/>
    <property type="project" value="InterPro"/>
</dbReference>
<accession>A0A8H6VH89</accession>
<proteinExistence type="predicted"/>
<dbReference type="InterPro" id="IPR000683">
    <property type="entry name" value="Gfo/Idh/MocA-like_OxRdtase_N"/>
</dbReference>
<dbReference type="SUPFAM" id="SSF55347">
    <property type="entry name" value="Glyceraldehyde-3-phosphate dehydrogenase-like, C-terminal domain"/>
    <property type="match status" value="1"/>
</dbReference>